<feature type="non-terminal residue" evidence="1">
    <location>
        <position position="51"/>
    </location>
</feature>
<organism evidence="1 2">
    <name type="scientific">Trifolium medium</name>
    <dbReference type="NCBI Taxonomy" id="97028"/>
    <lineage>
        <taxon>Eukaryota</taxon>
        <taxon>Viridiplantae</taxon>
        <taxon>Streptophyta</taxon>
        <taxon>Embryophyta</taxon>
        <taxon>Tracheophyta</taxon>
        <taxon>Spermatophyta</taxon>
        <taxon>Magnoliopsida</taxon>
        <taxon>eudicotyledons</taxon>
        <taxon>Gunneridae</taxon>
        <taxon>Pentapetalae</taxon>
        <taxon>rosids</taxon>
        <taxon>fabids</taxon>
        <taxon>Fabales</taxon>
        <taxon>Fabaceae</taxon>
        <taxon>Papilionoideae</taxon>
        <taxon>50 kb inversion clade</taxon>
        <taxon>NPAAA clade</taxon>
        <taxon>Hologalegina</taxon>
        <taxon>IRL clade</taxon>
        <taxon>Trifolieae</taxon>
        <taxon>Trifolium</taxon>
    </lineage>
</organism>
<sequence>MQTQFRLAEATLMHIASISFKKLLRHSFKSKPCQLSRVFPWCDELDRTAIL</sequence>
<comment type="caution">
    <text evidence="1">The sequence shown here is derived from an EMBL/GenBank/DDBJ whole genome shotgun (WGS) entry which is preliminary data.</text>
</comment>
<evidence type="ECO:0000313" key="1">
    <source>
        <dbReference type="EMBL" id="MCI40319.1"/>
    </source>
</evidence>
<dbReference type="AlphaFoldDB" id="A0A392RVB9"/>
<evidence type="ECO:0000313" key="2">
    <source>
        <dbReference type="Proteomes" id="UP000265520"/>
    </source>
</evidence>
<protein>
    <submittedName>
        <fullName evidence="1">Uncharacterized protein</fullName>
    </submittedName>
</protein>
<reference evidence="1 2" key="1">
    <citation type="journal article" date="2018" name="Front. Plant Sci.">
        <title>Red Clover (Trifolium pratense) and Zigzag Clover (T. medium) - A Picture of Genomic Similarities and Differences.</title>
        <authorList>
            <person name="Dluhosova J."/>
            <person name="Istvanek J."/>
            <person name="Nedelnik J."/>
            <person name="Repkova J."/>
        </authorList>
    </citation>
    <scope>NUCLEOTIDE SEQUENCE [LARGE SCALE GENOMIC DNA]</scope>
    <source>
        <strain evidence="2">cv. 10/8</strain>
        <tissue evidence="1">Leaf</tissue>
    </source>
</reference>
<dbReference type="EMBL" id="LXQA010278326">
    <property type="protein sequence ID" value="MCI40319.1"/>
    <property type="molecule type" value="Genomic_DNA"/>
</dbReference>
<dbReference type="Proteomes" id="UP000265520">
    <property type="component" value="Unassembled WGS sequence"/>
</dbReference>
<keyword evidence="2" id="KW-1185">Reference proteome</keyword>
<proteinExistence type="predicted"/>
<accession>A0A392RVB9</accession>
<name>A0A392RVB9_9FABA</name>